<dbReference type="EMBL" id="JBHRSV010000020">
    <property type="protein sequence ID" value="MFC2926676.1"/>
    <property type="molecule type" value="Genomic_DNA"/>
</dbReference>
<keyword evidence="3" id="KW-1185">Reference proteome</keyword>
<keyword evidence="1" id="KW-0732">Signal</keyword>
<evidence type="ECO:0000256" key="1">
    <source>
        <dbReference type="SAM" id="SignalP"/>
    </source>
</evidence>
<feature type="signal peptide" evidence="1">
    <location>
        <begin position="1"/>
        <end position="17"/>
    </location>
</feature>
<accession>A0ABV6ZYT6</accession>
<feature type="chain" id="PRO_5045612627" evidence="1">
    <location>
        <begin position="18"/>
        <end position="173"/>
    </location>
</feature>
<sequence>MIAILLAAATLAAPALAQEDTGGRFPNGRPMLAEGRYAEWPGDGSNPCTTGTPRSFRLVPGDAAIPGDMGRIVIDLGSGPAEFALISAELQDTPIQVWDLAGLATIDAADAAGTRLTALMYFRNDGRTDLVDARTTSPESQGEVMVRMQQNPEPHGVLADGTTLNPFVWCGRE</sequence>
<proteinExistence type="predicted"/>
<evidence type="ECO:0000313" key="2">
    <source>
        <dbReference type="EMBL" id="MFC2926676.1"/>
    </source>
</evidence>
<protein>
    <submittedName>
        <fullName evidence="2">Uncharacterized protein</fullName>
    </submittedName>
</protein>
<reference evidence="3" key="1">
    <citation type="journal article" date="2019" name="Int. J. Syst. Evol. Microbiol.">
        <title>The Global Catalogue of Microorganisms (GCM) 10K type strain sequencing project: providing services to taxonomists for standard genome sequencing and annotation.</title>
        <authorList>
            <consortium name="The Broad Institute Genomics Platform"/>
            <consortium name="The Broad Institute Genome Sequencing Center for Infectious Disease"/>
            <person name="Wu L."/>
            <person name="Ma J."/>
        </authorList>
    </citation>
    <scope>NUCLEOTIDE SEQUENCE [LARGE SCALE GENOMIC DNA]</scope>
    <source>
        <strain evidence="3">KCTC 52487</strain>
    </source>
</reference>
<evidence type="ECO:0000313" key="3">
    <source>
        <dbReference type="Proteomes" id="UP001595379"/>
    </source>
</evidence>
<name>A0ABV6ZYT6_9PROT</name>
<organism evidence="2 3">
    <name type="scientific">Hyphobacterium vulgare</name>
    <dbReference type="NCBI Taxonomy" id="1736751"/>
    <lineage>
        <taxon>Bacteria</taxon>
        <taxon>Pseudomonadati</taxon>
        <taxon>Pseudomonadota</taxon>
        <taxon>Alphaproteobacteria</taxon>
        <taxon>Maricaulales</taxon>
        <taxon>Maricaulaceae</taxon>
        <taxon>Hyphobacterium</taxon>
    </lineage>
</organism>
<dbReference type="Proteomes" id="UP001595379">
    <property type="component" value="Unassembled WGS sequence"/>
</dbReference>
<gene>
    <name evidence="2" type="ORF">ACFOOR_11215</name>
</gene>
<comment type="caution">
    <text evidence="2">The sequence shown here is derived from an EMBL/GenBank/DDBJ whole genome shotgun (WGS) entry which is preliminary data.</text>
</comment>
<dbReference type="RefSeq" id="WP_343164690.1">
    <property type="nucleotide sequence ID" value="NZ_JBHRSV010000020.1"/>
</dbReference>